<dbReference type="PANTHER" id="PTHR35306:SF1">
    <property type="entry name" value="VQ DOMAIN-CONTAINING PROTEIN"/>
    <property type="match status" value="1"/>
</dbReference>
<protein>
    <submittedName>
        <fullName evidence="2">Uncharacterized protein</fullName>
    </submittedName>
</protein>
<dbReference type="AlphaFoldDB" id="A0A200Q4M7"/>
<dbReference type="STRING" id="56857.A0A200Q4M7"/>
<feature type="compositionally biased region" description="Pro residues" evidence="1">
    <location>
        <begin position="165"/>
        <end position="175"/>
    </location>
</feature>
<dbReference type="EMBL" id="MVGT01003118">
    <property type="protein sequence ID" value="OVA05433.1"/>
    <property type="molecule type" value="Genomic_DNA"/>
</dbReference>
<organism evidence="2 3">
    <name type="scientific">Macleaya cordata</name>
    <name type="common">Five-seeded plume-poppy</name>
    <name type="synonym">Bocconia cordata</name>
    <dbReference type="NCBI Taxonomy" id="56857"/>
    <lineage>
        <taxon>Eukaryota</taxon>
        <taxon>Viridiplantae</taxon>
        <taxon>Streptophyta</taxon>
        <taxon>Embryophyta</taxon>
        <taxon>Tracheophyta</taxon>
        <taxon>Spermatophyta</taxon>
        <taxon>Magnoliopsida</taxon>
        <taxon>Ranunculales</taxon>
        <taxon>Papaveraceae</taxon>
        <taxon>Papaveroideae</taxon>
        <taxon>Macleaya</taxon>
    </lineage>
</organism>
<dbReference type="Pfam" id="PF15365">
    <property type="entry name" value="PNRC"/>
    <property type="match status" value="1"/>
</dbReference>
<dbReference type="Proteomes" id="UP000195402">
    <property type="component" value="Unassembled WGS sequence"/>
</dbReference>
<dbReference type="InterPro" id="IPR028322">
    <property type="entry name" value="PNRC-like_rgn"/>
</dbReference>
<sequence>METLVLVAQHRNHYYRRSKSHLPNRFGCSPSRGFRDFNCRTFQSGSGILPTPIKTCNSSSLNKKTFSSPTHQNSVSLYNKDEKHFKNNGKSSPSPINFKPFYKEKSFDGGFSDSKLWAGPAYSNSPPPSSLPIPKFTLQQKRSVSLEFPVLASEIKMQPIAKSAPPSPTREPFPSPSNFLLSTASATEDLRRILHLDIRDD</sequence>
<evidence type="ECO:0000256" key="1">
    <source>
        <dbReference type="SAM" id="MobiDB-lite"/>
    </source>
</evidence>
<dbReference type="OMA" id="PINAKAC"/>
<dbReference type="FunCoup" id="A0A200Q4M7">
    <property type="interactions" value="677"/>
</dbReference>
<dbReference type="GO" id="GO:0016071">
    <property type="term" value="P:mRNA metabolic process"/>
    <property type="evidence" value="ECO:0007669"/>
    <property type="project" value="UniProtKB-ARBA"/>
</dbReference>
<dbReference type="OrthoDB" id="1921042at2759"/>
<evidence type="ECO:0000313" key="2">
    <source>
        <dbReference type="EMBL" id="OVA05433.1"/>
    </source>
</evidence>
<proteinExistence type="predicted"/>
<evidence type="ECO:0000313" key="3">
    <source>
        <dbReference type="Proteomes" id="UP000195402"/>
    </source>
</evidence>
<comment type="caution">
    <text evidence="2">The sequence shown here is derived from an EMBL/GenBank/DDBJ whole genome shotgun (WGS) entry which is preliminary data.</text>
</comment>
<feature type="region of interest" description="Disordered" evidence="1">
    <location>
        <begin position="160"/>
        <end position="180"/>
    </location>
</feature>
<dbReference type="InParanoid" id="A0A200Q4M7"/>
<keyword evidence="3" id="KW-1185">Reference proteome</keyword>
<reference evidence="2 3" key="1">
    <citation type="journal article" date="2017" name="Mol. Plant">
        <title>The Genome of Medicinal Plant Macleaya cordata Provides New Insights into Benzylisoquinoline Alkaloids Metabolism.</title>
        <authorList>
            <person name="Liu X."/>
            <person name="Liu Y."/>
            <person name="Huang P."/>
            <person name="Ma Y."/>
            <person name="Qing Z."/>
            <person name="Tang Q."/>
            <person name="Cao H."/>
            <person name="Cheng P."/>
            <person name="Zheng Y."/>
            <person name="Yuan Z."/>
            <person name="Zhou Y."/>
            <person name="Liu J."/>
            <person name="Tang Z."/>
            <person name="Zhuo Y."/>
            <person name="Zhang Y."/>
            <person name="Yu L."/>
            <person name="Huang J."/>
            <person name="Yang P."/>
            <person name="Peng Q."/>
            <person name="Zhang J."/>
            <person name="Jiang W."/>
            <person name="Zhang Z."/>
            <person name="Lin K."/>
            <person name="Ro D.K."/>
            <person name="Chen X."/>
            <person name="Xiong X."/>
            <person name="Shang Y."/>
            <person name="Huang S."/>
            <person name="Zeng J."/>
        </authorList>
    </citation>
    <scope>NUCLEOTIDE SEQUENCE [LARGE SCALE GENOMIC DNA]</scope>
    <source>
        <strain evidence="3">cv. BLH2017</strain>
        <tissue evidence="2">Root</tissue>
    </source>
</reference>
<gene>
    <name evidence="2" type="ORF">BVC80_441g207</name>
</gene>
<accession>A0A200Q4M7</accession>
<name>A0A200Q4M7_MACCD</name>
<dbReference type="PANTHER" id="PTHR35306">
    <property type="entry name" value="BNAA03G57290D PROTEIN"/>
    <property type="match status" value="1"/>
</dbReference>